<feature type="region of interest" description="Disordered" evidence="2">
    <location>
        <begin position="1"/>
        <end position="88"/>
    </location>
</feature>
<sequence length="362" mass="40259">MEAAHLRYQIHNDEATGEAEQAEKERPGGSEEQQEEPREREEHASHTPPESQANAQVQRGELQCGEAQCGEASTSTSASTKHADPPPTVVSVSCTVRAPDVDCIICYEQLATAPTSSLHCGHLFHKTCIDEWIEKDGRCPICRHQEREVARARPGDPADRDASLTAEQLELGRPDDEEPRPAHPWQLAALVISSHRLMALSAIEGLLSVVVMAYSNDVFFPLLMLTTAFVLFYGASQFQIRLVALARPLLMMNAVLHLMLMMRILHTQNVRAVAADNVLISMAIVAFLELTLLRKATAYVMFIRAFSDSELARLRLARGTRFEWKHRAALMLLTAVIFLPVVLQRMCSLHDQVHEGMCGNAH</sequence>
<evidence type="ECO:0000313" key="5">
    <source>
        <dbReference type="EMBL" id="KAL1525163.1"/>
    </source>
</evidence>
<proteinExistence type="predicted"/>
<keyword evidence="1" id="KW-0862">Zinc</keyword>
<feature type="transmembrane region" description="Helical" evidence="3">
    <location>
        <begin position="278"/>
        <end position="303"/>
    </location>
</feature>
<keyword evidence="6" id="KW-1185">Reference proteome</keyword>
<dbReference type="SMART" id="SM00184">
    <property type="entry name" value="RING"/>
    <property type="match status" value="1"/>
</dbReference>
<dbReference type="InterPro" id="IPR001841">
    <property type="entry name" value="Znf_RING"/>
</dbReference>
<reference evidence="5 6" key="1">
    <citation type="journal article" date="2024" name="Science">
        <title>Giant polyketide synthase enzymes in the biosynthesis of giant marine polyether toxins.</title>
        <authorList>
            <person name="Fallon T.R."/>
            <person name="Shende V.V."/>
            <person name="Wierzbicki I.H."/>
            <person name="Pendleton A.L."/>
            <person name="Watervoot N.F."/>
            <person name="Auber R.P."/>
            <person name="Gonzalez D.J."/>
            <person name="Wisecaver J.H."/>
            <person name="Moore B.S."/>
        </authorList>
    </citation>
    <scope>NUCLEOTIDE SEQUENCE [LARGE SCALE GENOMIC DNA]</scope>
    <source>
        <strain evidence="5 6">12B1</strain>
    </source>
</reference>
<protein>
    <recommendedName>
        <fullName evidence="4">RING-type domain-containing protein</fullName>
    </recommendedName>
</protein>
<name>A0AB34JVY6_PRYPA</name>
<evidence type="ECO:0000256" key="2">
    <source>
        <dbReference type="SAM" id="MobiDB-lite"/>
    </source>
</evidence>
<feature type="domain" description="RING-type" evidence="4">
    <location>
        <begin position="103"/>
        <end position="143"/>
    </location>
</feature>
<feature type="transmembrane region" description="Helical" evidence="3">
    <location>
        <begin position="187"/>
        <end position="212"/>
    </location>
</feature>
<keyword evidence="3" id="KW-0812">Transmembrane</keyword>
<dbReference type="PROSITE" id="PS50089">
    <property type="entry name" value="ZF_RING_2"/>
    <property type="match status" value="1"/>
</dbReference>
<feature type="compositionally biased region" description="Basic and acidic residues" evidence="2">
    <location>
        <begin position="21"/>
        <end position="45"/>
    </location>
</feature>
<dbReference type="SUPFAM" id="SSF57850">
    <property type="entry name" value="RING/U-box"/>
    <property type="match status" value="1"/>
</dbReference>
<dbReference type="PANTHER" id="PTHR12109">
    <property type="entry name" value="RING FINGER PROTEIN 141-RELATED"/>
    <property type="match status" value="1"/>
</dbReference>
<evidence type="ECO:0000313" key="6">
    <source>
        <dbReference type="Proteomes" id="UP001515480"/>
    </source>
</evidence>
<keyword evidence="1" id="KW-0863">Zinc-finger</keyword>
<feature type="transmembrane region" description="Helical" evidence="3">
    <location>
        <begin position="324"/>
        <end position="343"/>
    </location>
</feature>
<dbReference type="InterPro" id="IPR047126">
    <property type="entry name" value="RNF141-like"/>
</dbReference>
<dbReference type="Gene3D" id="3.30.40.10">
    <property type="entry name" value="Zinc/RING finger domain, C3HC4 (zinc finger)"/>
    <property type="match status" value="1"/>
</dbReference>
<dbReference type="GO" id="GO:0008270">
    <property type="term" value="F:zinc ion binding"/>
    <property type="evidence" value="ECO:0007669"/>
    <property type="project" value="UniProtKB-KW"/>
</dbReference>
<keyword evidence="3" id="KW-1133">Transmembrane helix</keyword>
<keyword evidence="3" id="KW-0472">Membrane</keyword>
<keyword evidence="1" id="KW-0479">Metal-binding</keyword>
<evidence type="ECO:0000256" key="3">
    <source>
        <dbReference type="SAM" id="Phobius"/>
    </source>
</evidence>
<dbReference type="Pfam" id="PF13639">
    <property type="entry name" value="zf-RING_2"/>
    <property type="match status" value="1"/>
</dbReference>
<feature type="compositionally biased region" description="Polar residues" evidence="2">
    <location>
        <begin position="48"/>
        <end position="57"/>
    </location>
</feature>
<dbReference type="EMBL" id="JBGBPQ010000004">
    <property type="protein sequence ID" value="KAL1525163.1"/>
    <property type="molecule type" value="Genomic_DNA"/>
</dbReference>
<organism evidence="5 6">
    <name type="scientific">Prymnesium parvum</name>
    <name type="common">Toxic golden alga</name>
    <dbReference type="NCBI Taxonomy" id="97485"/>
    <lineage>
        <taxon>Eukaryota</taxon>
        <taxon>Haptista</taxon>
        <taxon>Haptophyta</taxon>
        <taxon>Prymnesiophyceae</taxon>
        <taxon>Prymnesiales</taxon>
        <taxon>Prymnesiaceae</taxon>
        <taxon>Prymnesium</taxon>
    </lineage>
</organism>
<feature type="transmembrane region" description="Helical" evidence="3">
    <location>
        <begin position="218"/>
        <end position="236"/>
    </location>
</feature>
<dbReference type="AlphaFoldDB" id="A0AB34JVY6"/>
<feature type="transmembrane region" description="Helical" evidence="3">
    <location>
        <begin position="248"/>
        <end position="266"/>
    </location>
</feature>
<comment type="caution">
    <text evidence="5">The sequence shown here is derived from an EMBL/GenBank/DDBJ whole genome shotgun (WGS) entry which is preliminary data.</text>
</comment>
<dbReference type="Proteomes" id="UP001515480">
    <property type="component" value="Unassembled WGS sequence"/>
</dbReference>
<accession>A0AB34JVY6</accession>
<evidence type="ECO:0000259" key="4">
    <source>
        <dbReference type="PROSITE" id="PS50089"/>
    </source>
</evidence>
<dbReference type="InterPro" id="IPR013083">
    <property type="entry name" value="Znf_RING/FYVE/PHD"/>
</dbReference>
<gene>
    <name evidence="5" type="ORF">AB1Y20_020034</name>
</gene>
<evidence type="ECO:0000256" key="1">
    <source>
        <dbReference type="PROSITE-ProRule" id="PRU00175"/>
    </source>
</evidence>